<comment type="subcellular location">
    <subcellularLocation>
        <location evidence="2">Cytoplasm</location>
    </subcellularLocation>
</comment>
<sequence length="488" mass="56279">MADKLIHIDEEKVEIKKLIKVDEKQWAPLIKKAKDDLVKNLKIDGFRKGKVPADQASKYISDAKVFESAFEAYLKESINSIYTELKEVCPRIVPTQPEIRVKKIDKDVLEFEVVYPLESDLSSLKFEKVKTKFELPKITKKDIDKYIENKLKEVAVKLPLEKGQKTQNGDTVTLDYKGFVDGVEFDGGYAKNFELKLGSKTFIDTFEDQLLDKEVGYKGEVVVTFPKEYPVDKLANKKATFQVEILKAVRPEATKLSDENLYALRAGQAKDENEARDVLKWILLNNKIEVALNTFIEKYTTETLDNNDVKINDMFVHYQVEQRKKEIVDQLKQQDIKFSEYLNILDKSEEQFKELVFKEEKKSIAFSLIAQHLLKEVSKEEDATQDEINTWANITSMSTGLPTVFLTGFFMTDENNKNQITSRIIERRNITALVQQKDPESYAKLVELESKLNTEAKRIADEWNKRAEELKAKKEAEMAEAEAKSVQK</sequence>
<proteinExistence type="inferred from homology"/>
<keyword evidence="16" id="KW-1185">Reference proteome</keyword>
<dbReference type="InterPro" id="IPR036611">
    <property type="entry name" value="Trigger_fac_ribosome-bd_sf"/>
</dbReference>
<evidence type="ECO:0000256" key="2">
    <source>
        <dbReference type="ARBA" id="ARBA00004496"/>
    </source>
</evidence>
<keyword evidence="8 11" id="KW-0413">Isomerase</keyword>
<dbReference type="Pfam" id="PF05698">
    <property type="entry name" value="Trigger_C"/>
    <property type="match status" value="1"/>
</dbReference>
<dbReference type="GO" id="GO:0051301">
    <property type="term" value="P:cell division"/>
    <property type="evidence" value="ECO:0007669"/>
    <property type="project" value="UniProtKB-KW"/>
</dbReference>
<dbReference type="Pfam" id="PF00254">
    <property type="entry name" value="FKBP_C"/>
    <property type="match status" value="1"/>
</dbReference>
<comment type="function">
    <text evidence="10">Involved in protein export. Acts as a chaperone by maintaining the newly synthesized protein in an open conformation. Functions as a peptidyl-prolyl cis-trans isomerase.</text>
</comment>
<keyword evidence="7 12" id="KW-0143">Chaperone</keyword>
<accession>A0A507SQU2</accession>
<evidence type="ECO:0000256" key="7">
    <source>
        <dbReference type="ARBA" id="ARBA00023186"/>
    </source>
</evidence>
<organism evidence="15 16">
    <name type="scientific">Mycoplasmopsis mucosicanis</name>
    <dbReference type="NCBI Taxonomy" id="458208"/>
    <lineage>
        <taxon>Bacteria</taxon>
        <taxon>Bacillati</taxon>
        <taxon>Mycoplasmatota</taxon>
        <taxon>Mycoplasmoidales</taxon>
        <taxon>Metamycoplasmataceae</taxon>
        <taxon>Mycoplasmopsis</taxon>
    </lineage>
</organism>
<evidence type="ECO:0000256" key="11">
    <source>
        <dbReference type="PROSITE-ProRule" id="PRU00277"/>
    </source>
</evidence>
<dbReference type="GO" id="GO:0006457">
    <property type="term" value="P:protein folding"/>
    <property type="evidence" value="ECO:0007669"/>
    <property type="project" value="InterPro"/>
</dbReference>
<comment type="catalytic activity">
    <reaction evidence="1 11">
        <text>[protein]-peptidylproline (omega=180) = [protein]-peptidylproline (omega=0)</text>
        <dbReference type="Rhea" id="RHEA:16237"/>
        <dbReference type="Rhea" id="RHEA-COMP:10747"/>
        <dbReference type="Rhea" id="RHEA-COMP:10748"/>
        <dbReference type="ChEBI" id="CHEBI:83833"/>
        <dbReference type="ChEBI" id="CHEBI:83834"/>
        <dbReference type="EC" id="5.2.1.8"/>
    </reaction>
</comment>
<feature type="coiled-coil region" evidence="13">
    <location>
        <begin position="453"/>
        <end position="487"/>
    </location>
</feature>
<dbReference type="InterPro" id="IPR008880">
    <property type="entry name" value="Trigger_fac_C"/>
</dbReference>
<dbReference type="InterPro" id="IPR046357">
    <property type="entry name" value="PPIase_dom_sf"/>
</dbReference>
<comment type="caution">
    <text evidence="15">The sequence shown here is derived from an EMBL/GenBank/DDBJ whole genome shotgun (WGS) entry which is preliminary data.</text>
</comment>
<dbReference type="SUPFAM" id="SSF102735">
    <property type="entry name" value="Trigger factor ribosome-binding domain"/>
    <property type="match status" value="1"/>
</dbReference>
<dbReference type="Proteomes" id="UP000320801">
    <property type="component" value="Unassembled WGS sequence"/>
</dbReference>
<reference evidence="15 16" key="1">
    <citation type="submission" date="2019-03" db="EMBL/GenBank/DDBJ databases">
        <title>Characterization of a novel Mycoplasma cynos real-time PCR assay.</title>
        <authorList>
            <person name="Tallmadge R.L."/>
            <person name="Mitchell P.K."/>
            <person name="Goodman L."/>
        </authorList>
    </citation>
    <scope>NUCLEOTIDE SEQUENCE [LARGE SCALE GENOMIC DNA]</scope>
    <source>
        <strain evidence="15 16">1642</strain>
    </source>
</reference>
<dbReference type="InterPro" id="IPR037041">
    <property type="entry name" value="Trigger_fac_C_sf"/>
</dbReference>
<dbReference type="Gene3D" id="3.10.50.40">
    <property type="match status" value="1"/>
</dbReference>
<dbReference type="InterPro" id="IPR027304">
    <property type="entry name" value="Trigger_fact/SurA_dom_sf"/>
</dbReference>
<evidence type="ECO:0000313" key="16">
    <source>
        <dbReference type="Proteomes" id="UP000320801"/>
    </source>
</evidence>
<dbReference type="OrthoDB" id="9767721at2"/>
<dbReference type="NCBIfam" id="TIGR00115">
    <property type="entry name" value="tig"/>
    <property type="match status" value="1"/>
</dbReference>
<evidence type="ECO:0000313" key="15">
    <source>
        <dbReference type="EMBL" id="TQC51523.1"/>
    </source>
</evidence>
<keyword evidence="5 12" id="KW-0132">Cell division</keyword>
<gene>
    <name evidence="15" type="primary">tig</name>
    <name evidence="15" type="ORF">E1I18_01885</name>
</gene>
<evidence type="ECO:0000256" key="3">
    <source>
        <dbReference type="ARBA" id="ARBA00005464"/>
    </source>
</evidence>
<dbReference type="RefSeq" id="WP_141483907.1">
    <property type="nucleotide sequence ID" value="NZ_SMDN01000006.1"/>
</dbReference>
<evidence type="ECO:0000259" key="14">
    <source>
        <dbReference type="PROSITE" id="PS50059"/>
    </source>
</evidence>
<evidence type="ECO:0000256" key="13">
    <source>
        <dbReference type="SAM" id="Coils"/>
    </source>
</evidence>
<evidence type="ECO:0000256" key="6">
    <source>
        <dbReference type="ARBA" id="ARBA00023110"/>
    </source>
</evidence>
<protein>
    <recommendedName>
        <fullName evidence="4 12">Trigger factor</fullName>
    </recommendedName>
</protein>
<dbReference type="GO" id="GO:0015031">
    <property type="term" value="P:protein transport"/>
    <property type="evidence" value="ECO:0007669"/>
    <property type="project" value="InterPro"/>
</dbReference>
<comment type="similarity">
    <text evidence="3 12">Belongs to the FKBP-type PPIase family. Tig subfamily.</text>
</comment>
<dbReference type="GO" id="GO:0003755">
    <property type="term" value="F:peptidyl-prolyl cis-trans isomerase activity"/>
    <property type="evidence" value="ECO:0007669"/>
    <property type="project" value="UniProtKB-KW"/>
</dbReference>
<dbReference type="FunFam" id="3.10.50.40:FF:000001">
    <property type="entry name" value="Trigger factor"/>
    <property type="match status" value="1"/>
</dbReference>
<evidence type="ECO:0000256" key="1">
    <source>
        <dbReference type="ARBA" id="ARBA00000971"/>
    </source>
</evidence>
<evidence type="ECO:0000256" key="8">
    <source>
        <dbReference type="ARBA" id="ARBA00023235"/>
    </source>
</evidence>
<dbReference type="Pfam" id="PF05697">
    <property type="entry name" value="Trigger_N"/>
    <property type="match status" value="1"/>
</dbReference>
<name>A0A507SQU2_9BACT</name>
<dbReference type="Gene3D" id="1.10.3120.10">
    <property type="entry name" value="Trigger factor, C-terminal domain"/>
    <property type="match status" value="1"/>
</dbReference>
<dbReference type="Gene3D" id="3.30.70.1050">
    <property type="entry name" value="Trigger factor ribosome-binding domain"/>
    <property type="match status" value="1"/>
</dbReference>
<evidence type="ECO:0000256" key="10">
    <source>
        <dbReference type="ARBA" id="ARBA00024849"/>
    </source>
</evidence>
<dbReference type="SUPFAM" id="SSF54534">
    <property type="entry name" value="FKBP-like"/>
    <property type="match status" value="1"/>
</dbReference>
<evidence type="ECO:0000256" key="5">
    <source>
        <dbReference type="ARBA" id="ARBA00022618"/>
    </source>
</evidence>
<dbReference type="AlphaFoldDB" id="A0A507SQU2"/>
<dbReference type="SUPFAM" id="SSF109998">
    <property type="entry name" value="Triger factor/SurA peptide-binding domain-like"/>
    <property type="match status" value="1"/>
</dbReference>
<dbReference type="GO" id="GO:0005737">
    <property type="term" value="C:cytoplasm"/>
    <property type="evidence" value="ECO:0007669"/>
    <property type="project" value="UniProtKB-SubCell"/>
</dbReference>
<evidence type="ECO:0000256" key="12">
    <source>
        <dbReference type="RuleBase" id="RU003914"/>
    </source>
</evidence>
<dbReference type="EMBL" id="SMDN01000006">
    <property type="protein sequence ID" value="TQC51523.1"/>
    <property type="molecule type" value="Genomic_DNA"/>
</dbReference>
<dbReference type="InterPro" id="IPR001179">
    <property type="entry name" value="PPIase_FKBP_dom"/>
</dbReference>
<dbReference type="PIRSF" id="PIRSF003095">
    <property type="entry name" value="Trigger_factor"/>
    <property type="match status" value="1"/>
</dbReference>
<evidence type="ECO:0000256" key="9">
    <source>
        <dbReference type="ARBA" id="ARBA00023306"/>
    </source>
</evidence>
<keyword evidence="6 11" id="KW-0697">Rotamase</keyword>
<feature type="domain" description="PPIase FKBP-type" evidence="14">
    <location>
        <begin position="169"/>
        <end position="265"/>
    </location>
</feature>
<dbReference type="InterPro" id="IPR008881">
    <property type="entry name" value="Trigger_fac_ribosome-bd_bac"/>
</dbReference>
<keyword evidence="13" id="KW-0175">Coiled coil</keyword>
<evidence type="ECO:0000256" key="4">
    <source>
        <dbReference type="ARBA" id="ARBA00016902"/>
    </source>
</evidence>
<dbReference type="PROSITE" id="PS50059">
    <property type="entry name" value="FKBP_PPIASE"/>
    <property type="match status" value="1"/>
</dbReference>
<keyword evidence="9 12" id="KW-0131">Cell cycle</keyword>
<dbReference type="InterPro" id="IPR005215">
    <property type="entry name" value="Trig_fac"/>
</dbReference>